<feature type="compositionally biased region" description="Low complexity" evidence="1">
    <location>
        <begin position="163"/>
        <end position="177"/>
    </location>
</feature>
<sequence length="289" mass="31911">MTTSRHVTRRFDGRRVDAPSAPPAPLAVAKSVLPENVAPLVSRRPAPRRRLAPARLKSRFLKIVPPKAFDATAHVMQTLFDLAWIDGRATSMDGLSALPSTPAPLDVFELAFDVLLYRQPLGHQLVPPLRRLGQKLTAAPCHAMSINSATSWRPRARSAGLTSSRSPTTSSHSSGSFRPRRHAVRVDAATTHGWPHETSQHMRHLGHRAREMDLVPRESVLELLSDDRFDAFFAQVFEAWQATDVPRGVRGRNVGWADGTVPVTVATAAWAKTASSSSSHKRRKRTRTE</sequence>
<keyword evidence="4" id="KW-1185">Reference proteome</keyword>
<evidence type="ECO:0000313" key="3">
    <source>
        <dbReference type="EMBL" id="VFU01653.1"/>
    </source>
</evidence>
<accession>A0A485LS20</accession>
<feature type="region of interest" description="Disordered" evidence="1">
    <location>
        <begin position="1"/>
        <end position="23"/>
    </location>
</feature>
<organism evidence="3 4">
    <name type="scientific">Aphanomyces stellatus</name>
    <dbReference type="NCBI Taxonomy" id="120398"/>
    <lineage>
        <taxon>Eukaryota</taxon>
        <taxon>Sar</taxon>
        <taxon>Stramenopiles</taxon>
        <taxon>Oomycota</taxon>
        <taxon>Saprolegniomycetes</taxon>
        <taxon>Saprolegniales</taxon>
        <taxon>Verrucalvaceae</taxon>
        <taxon>Aphanomyces</taxon>
    </lineage>
</organism>
<evidence type="ECO:0000313" key="2">
    <source>
        <dbReference type="EMBL" id="KAF0682887.1"/>
    </source>
</evidence>
<dbReference type="Proteomes" id="UP000332933">
    <property type="component" value="Unassembled WGS sequence"/>
</dbReference>
<evidence type="ECO:0000313" key="4">
    <source>
        <dbReference type="Proteomes" id="UP000332933"/>
    </source>
</evidence>
<feature type="region of interest" description="Disordered" evidence="1">
    <location>
        <begin position="152"/>
        <end position="181"/>
    </location>
</feature>
<gene>
    <name evidence="3" type="primary">Aste57867_25022</name>
    <name evidence="2" type="ORF">As57867_024944</name>
    <name evidence="3" type="ORF">ASTE57867_25022</name>
</gene>
<proteinExistence type="predicted"/>
<reference evidence="2" key="2">
    <citation type="submission" date="2019-06" db="EMBL/GenBank/DDBJ databases">
        <title>Genomics analysis of Aphanomyces spp. identifies a new class of oomycete effector associated with host adaptation.</title>
        <authorList>
            <person name="Gaulin E."/>
        </authorList>
    </citation>
    <scope>NUCLEOTIDE SEQUENCE</scope>
    <source>
        <strain evidence="2">CBS 578.67</strain>
    </source>
</reference>
<dbReference type="EMBL" id="CAADRA010007506">
    <property type="protein sequence ID" value="VFU01653.1"/>
    <property type="molecule type" value="Genomic_DNA"/>
</dbReference>
<reference evidence="3 4" key="1">
    <citation type="submission" date="2019-03" db="EMBL/GenBank/DDBJ databases">
        <authorList>
            <person name="Gaulin E."/>
            <person name="Dumas B."/>
        </authorList>
    </citation>
    <scope>NUCLEOTIDE SEQUENCE [LARGE SCALE GENOMIC DNA]</scope>
    <source>
        <strain evidence="3">CBS 568.67</strain>
    </source>
</reference>
<name>A0A485LS20_9STRA</name>
<dbReference type="EMBL" id="VJMH01007480">
    <property type="protein sequence ID" value="KAF0682887.1"/>
    <property type="molecule type" value="Genomic_DNA"/>
</dbReference>
<dbReference type="AlphaFoldDB" id="A0A485LS20"/>
<evidence type="ECO:0000256" key="1">
    <source>
        <dbReference type="SAM" id="MobiDB-lite"/>
    </source>
</evidence>
<protein>
    <submittedName>
        <fullName evidence="3">Aste57867_25022 protein</fullName>
    </submittedName>
</protein>